<dbReference type="EMBL" id="VYQF01000001">
    <property type="protein sequence ID" value="KAA9041747.1"/>
    <property type="molecule type" value="Genomic_DNA"/>
</dbReference>
<evidence type="ECO:0000313" key="2">
    <source>
        <dbReference type="Proteomes" id="UP000326903"/>
    </source>
</evidence>
<keyword evidence="2" id="KW-1185">Reference proteome</keyword>
<accession>A0A5J5IP15</accession>
<dbReference type="AlphaFoldDB" id="A0A5J5IP15"/>
<organism evidence="1 2">
    <name type="scientific">Ginsengibacter hankyongi</name>
    <dbReference type="NCBI Taxonomy" id="2607284"/>
    <lineage>
        <taxon>Bacteria</taxon>
        <taxon>Pseudomonadati</taxon>
        <taxon>Bacteroidota</taxon>
        <taxon>Chitinophagia</taxon>
        <taxon>Chitinophagales</taxon>
        <taxon>Chitinophagaceae</taxon>
        <taxon>Ginsengibacter</taxon>
    </lineage>
</organism>
<dbReference type="Proteomes" id="UP000326903">
    <property type="component" value="Unassembled WGS sequence"/>
</dbReference>
<protein>
    <submittedName>
        <fullName evidence="1">Uncharacterized protein</fullName>
    </submittedName>
</protein>
<sequence length="137" mass="15350">MLGEKPGWSKLDWHRRLQFKIPTLVNGEWVYTVDTTFTPVAADSGTFYRLKVATTPGNLNNSLCSVGNSQKIFVKIFNVNCALLDNLLLDFDGYIINEKAVLKWTSSGSETNLKEYDVEKSLDGINFSRTGIIPTIL</sequence>
<evidence type="ECO:0000313" key="1">
    <source>
        <dbReference type="EMBL" id="KAA9041747.1"/>
    </source>
</evidence>
<proteinExistence type="predicted"/>
<gene>
    <name evidence="1" type="ORF">FW778_06940</name>
</gene>
<reference evidence="1 2" key="1">
    <citation type="submission" date="2019-09" db="EMBL/GenBank/DDBJ databases">
        <title>Draft genome sequence of Ginsengibacter sp. BR5-29.</title>
        <authorList>
            <person name="Im W.-T."/>
        </authorList>
    </citation>
    <scope>NUCLEOTIDE SEQUENCE [LARGE SCALE GENOMIC DNA]</scope>
    <source>
        <strain evidence="1 2">BR5-29</strain>
    </source>
</reference>
<comment type="caution">
    <text evidence="1">The sequence shown here is derived from an EMBL/GenBank/DDBJ whole genome shotgun (WGS) entry which is preliminary data.</text>
</comment>
<name>A0A5J5IP15_9BACT</name>